<sequence length="177" mass="20276">MDRQTMGTAFLTYSHFDLPSLKHLFVEPFFPQKMVPRAPMHSSTVNHLTLRWSQSRPPKISMLDIELELSSYSTLTNLRCLTIEACPNINFFLGALSICPEKDVIFPQVSELDIILELIQSQTDQGALREFKMTWERGLVNDDVHTRRRWQKISAPGGIQISGSIKGLKRTDCKRAR</sequence>
<comment type="caution">
    <text evidence="1">The sequence shown here is derived from an EMBL/GenBank/DDBJ whole genome shotgun (WGS) entry which is preliminary data.</text>
</comment>
<dbReference type="Proteomes" id="UP001175228">
    <property type="component" value="Unassembled WGS sequence"/>
</dbReference>
<name>A0AA39UAZ9_9AGAR</name>
<dbReference type="AlphaFoldDB" id="A0AA39UAZ9"/>
<evidence type="ECO:0000313" key="1">
    <source>
        <dbReference type="EMBL" id="KAK0479833.1"/>
    </source>
</evidence>
<evidence type="ECO:0000313" key="2">
    <source>
        <dbReference type="Proteomes" id="UP001175228"/>
    </source>
</evidence>
<keyword evidence="2" id="KW-1185">Reference proteome</keyword>
<proteinExistence type="predicted"/>
<reference evidence="1" key="1">
    <citation type="submission" date="2023-06" db="EMBL/GenBank/DDBJ databases">
        <authorList>
            <consortium name="Lawrence Berkeley National Laboratory"/>
            <person name="Ahrendt S."/>
            <person name="Sahu N."/>
            <person name="Indic B."/>
            <person name="Wong-Bajracharya J."/>
            <person name="Merenyi Z."/>
            <person name="Ke H.-M."/>
            <person name="Monk M."/>
            <person name="Kocsube S."/>
            <person name="Drula E."/>
            <person name="Lipzen A."/>
            <person name="Balint B."/>
            <person name="Henrissat B."/>
            <person name="Andreopoulos B."/>
            <person name="Martin F.M."/>
            <person name="Harder C.B."/>
            <person name="Rigling D."/>
            <person name="Ford K.L."/>
            <person name="Foster G.D."/>
            <person name="Pangilinan J."/>
            <person name="Papanicolaou A."/>
            <person name="Barry K."/>
            <person name="LaButti K."/>
            <person name="Viragh M."/>
            <person name="Koriabine M."/>
            <person name="Yan M."/>
            <person name="Riley R."/>
            <person name="Champramary S."/>
            <person name="Plett K.L."/>
            <person name="Tsai I.J."/>
            <person name="Slot J."/>
            <person name="Sipos G."/>
            <person name="Plett J."/>
            <person name="Nagy L.G."/>
            <person name="Grigoriev I.V."/>
        </authorList>
    </citation>
    <scope>NUCLEOTIDE SEQUENCE</scope>
    <source>
        <strain evidence="1">HWK02</strain>
    </source>
</reference>
<accession>A0AA39UAZ9</accession>
<protein>
    <submittedName>
        <fullName evidence="1">Uncharacterized protein</fullName>
    </submittedName>
</protein>
<organism evidence="1 2">
    <name type="scientific">Armillaria luteobubalina</name>
    <dbReference type="NCBI Taxonomy" id="153913"/>
    <lineage>
        <taxon>Eukaryota</taxon>
        <taxon>Fungi</taxon>
        <taxon>Dikarya</taxon>
        <taxon>Basidiomycota</taxon>
        <taxon>Agaricomycotina</taxon>
        <taxon>Agaricomycetes</taxon>
        <taxon>Agaricomycetidae</taxon>
        <taxon>Agaricales</taxon>
        <taxon>Marasmiineae</taxon>
        <taxon>Physalacriaceae</taxon>
        <taxon>Armillaria</taxon>
    </lineage>
</organism>
<gene>
    <name evidence="1" type="ORF">EDD18DRAFT_844869</name>
</gene>
<dbReference type="EMBL" id="JAUEPU010000086">
    <property type="protein sequence ID" value="KAK0479833.1"/>
    <property type="molecule type" value="Genomic_DNA"/>
</dbReference>